<evidence type="ECO:0000256" key="6">
    <source>
        <dbReference type="ARBA" id="ARBA00023033"/>
    </source>
</evidence>
<keyword evidence="2 8" id="KW-0349">Heme</keyword>
<dbReference type="InterPro" id="IPR017972">
    <property type="entry name" value="Cyt_P450_CS"/>
</dbReference>
<evidence type="ECO:0000256" key="8">
    <source>
        <dbReference type="RuleBase" id="RU000461"/>
    </source>
</evidence>
<organism evidence="9 10">
    <name type="scientific">Sphingomonas pokkalii</name>
    <dbReference type="NCBI Taxonomy" id="2175090"/>
    <lineage>
        <taxon>Bacteria</taxon>
        <taxon>Pseudomonadati</taxon>
        <taxon>Pseudomonadota</taxon>
        <taxon>Alphaproteobacteria</taxon>
        <taxon>Sphingomonadales</taxon>
        <taxon>Sphingomonadaceae</taxon>
        <taxon>Sphingomonas</taxon>
    </lineage>
</organism>
<reference evidence="9 10" key="1">
    <citation type="submission" date="2018-05" db="EMBL/GenBank/DDBJ databases">
        <title>Description of Sphingomonas pokkalii sp nov, isolated from the rhizosphere of saline tolerant pokkali rice and its draft genome analysis.</title>
        <authorList>
            <person name="Menon R."/>
            <person name="Kumari S."/>
            <person name="Rameshkumar N."/>
        </authorList>
    </citation>
    <scope>NUCLEOTIDE SEQUENCE [LARGE SCALE GENOMIC DNA]</scope>
    <source>
        <strain evidence="9 10">L3B27</strain>
    </source>
</reference>
<dbReference type="GO" id="GO:0020037">
    <property type="term" value="F:heme binding"/>
    <property type="evidence" value="ECO:0007669"/>
    <property type="project" value="InterPro"/>
</dbReference>
<dbReference type="Pfam" id="PF00067">
    <property type="entry name" value="p450"/>
    <property type="match status" value="1"/>
</dbReference>
<proteinExistence type="inferred from homology"/>
<evidence type="ECO:0000256" key="5">
    <source>
        <dbReference type="ARBA" id="ARBA00023004"/>
    </source>
</evidence>
<dbReference type="InterPro" id="IPR036396">
    <property type="entry name" value="Cyt_P450_sf"/>
</dbReference>
<dbReference type="AlphaFoldDB" id="A0A2U0SB95"/>
<evidence type="ECO:0000313" key="9">
    <source>
        <dbReference type="EMBL" id="PVX28594.1"/>
    </source>
</evidence>
<comment type="function">
    <text evidence="7">Cytochromes P450 are a group of heme-thiolate monooxygenases. They oxidize a variety of structurally unrelated compounds, including steroids, fatty acids, and xenobiotics.</text>
</comment>
<dbReference type="PRINTS" id="PR00359">
    <property type="entry name" value="BP450"/>
</dbReference>
<keyword evidence="5 8" id="KW-0408">Iron</keyword>
<protein>
    <submittedName>
        <fullName evidence="9">Cytochrome P450</fullName>
    </submittedName>
</protein>
<dbReference type="OrthoDB" id="5522954at2"/>
<dbReference type="PROSITE" id="PS00086">
    <property type="entry name" value="CYTOCHROME_P450"/>
    <property type="match status" value="1"/>
</dbReference>
<dbReference type="EMBL" id="QENQ01000001">
    <property type="protein sequence ID" value="PVX28594.1"/>
    <property type="molecule type" value="Genomic_DNA"/>
</dbReference>
<evidence type="ECO:0000256" key="4">
    <source>
        <dbReference type="ARBA" id="ARBA00023002"/>
    </source>
</evidence>
<dbReference type="GO" id="GO:0016705">
    <property type="term" value="F:oxidoreductase activity, acting on paired donors, with incorporation or reduction of molecular oxygen"/>
    <property type="evidence" value="ECO:0007669"/>
    <property type="project" value="InterPro"/>
</dbReference>
<gene>
    <name evidence="9" type="ORF">DD559_03975</name>
</gene>
<evidence type="ECO:0000256" key="2">
    <source>
        <dbReference type="ARBA" id="ARBA00022617"/>
    </source>
</evidence>
<evidence type="ECO:0000256" key="3">
    <source>
        <dbReference type="ARBA" id="ARBA00022723"/>
    </source>
</evidence>
<evidence type="ECO:0000313" key="10">
    <source>
        <dbReference type="Proteomes" id="UP000245890"/>
    </source>
</evidence>
<keyword evidence="10" id="KW-1185">Reference proteome</keyword>
<dbReference type="Gene3D" id="1.10.630.10">
    <property type="entry name" value="Cytochrome P450"/>
    <property type="match status" value="1"/>
</dbReference>
<keyword evidence="3 8" id="KW-0479">Metal-binding</keyword>
<dbReference type="Proteomes" id="UP000245890">
    <property type="component" value="Unassembled WGS sequence"/>
</dbReference>
<dbReference type="InterPro" id="IPR002397">
    <property type="entry name" value="Cyt_P450_B"/>
</dbReference>
<dbReference type="PANTHER" id="PTHR46696:SF6">
    <property type="entry name" value="P450, PUTATIVE (EUROFUNG)-RELATED"/>
    <property type="match status" value="1"/>
</dbReference>
<sequence length="421" mass="47417">MQTEIDAHNIPVGCPMHDAGARFRPFVHEGMYDLFAELRATVPIFYSPEIDYWVVTRREDVIAVLRDHERFSAVNATQPVTPWPPEMLQFLVDQGFTNESVQVACDPPRHTRVRSHVQGFLNPKRLQSYEAQVRDLVRGYVAAMQGKESVDLVDALTYELPARTAFLLLGVKDVDPRRVKAWTELRVKLMHGHPSREEQMAAADELLDFWRFSCDLFEQRKRAPQDDYPSFLLASRGGDDSKLTENEIKSLTFALLLAAHETTSNASANLLLELLRRPTDWQALVDDPTLIPNAVEEGLRYVSSVVAWRRQAKESVEVGGTALPAGTKFLLSLASAGRDEATFENGETFDIRRKNARAHVAFGNGIHFCMGAPIARMQMRMMLEELTAAFPAMTLMREQPIDIAGVLTFRGPTRLPVRLNG</sequence>
<keyword evidence="4 8" id="KW-0560">Oxidoreductase</keyword>
<dbReference type="RefSeq" id="WP_116468042.1">
    <property type="nucleotide sequence ID" value="NZ_QENQ01000001.1"/>
</dbReference>
<evidence type="ECO:0000256" key="1">
    <source>
        <dbReference type="ARBA" id="ARBA00010617"/>
    </source>
</evidence>
<evidence type="ECO:0000256" key="7">
    <source>
        <dbReference type="ARBA" id="ARBA00043906"/>
    </source>
</evidence>
<comment type="caution">
    <text evidence="9">The sequence shown here is derived from an EMBL/GenBank/DDBJ whole genome shotgun (WGS) entry which is preliminary data.</text>
</comment>
<dbReference type="PANTHER" id="PTHR46696">
    <property type="entry name" value="P450, PUTATIVE (EUROFUNG)-RELATED"/>
    <property type="match status" value="1"/>
</dbReference>
<dbReference type="CDD" id="cd11078">
    <property type="entry name" value="CYP130-like"/>
    <property type="match status" value="1"/>
</dbReference>
<dbReference type="GO" id="GO:0005506">
    <property type="term" value="F:iron ion binding"/>
    <property type="evidence" value="ECO:0007669"/>
    <property type="project" value="InterPro"/>
</dbReference>
<dbReference type="GO" id="GO:0004497">
    <property type="term" value="F:monooxygenase activity"/>
    <property type="evidence" value="ECO:0007669"/>
    <property type="project" value="UniProtKB-KW"/>
</dbReference>
<comment type="similarity">
    <text evidence="1 8">Belongs to the cytochrome P450 family.</text>
</comment>
<accession>A0A2U0SB95</accession>
<keyword evidence="6 8" id="KW-0503">Monooxygenase</keyword>
<dbReference type="FunFam" id="1.10.630.10:FF:000018">
    <property type="entry name" value="Cytochrome P450 monooxygenase"/>
    <property type="match status" value="1"/>
</dbReference>
<dbReference type="InterPro" id="IPR001128">
    <property type="entry name" value="Cyt_P450"/>
</dbReference>
<dbReference type="SUPFAM" id="SSF48264">
    <property type="entry name" value="Cytochrome P450"/>
    <property type="match status" value="1"/>
</dbReference>
<name>A0A2U0SB95_9SPHN</name>